<accession>A0A915L5E4</accession>
<proteinExistence type="predicted"/>
<dbReference type="AlphaFoldDB" id="A0A915L5E4"/>
<protein>
    <submittedName>
        <fullName evidence="2">Uncharacterized protein</fullName>
    </submittedName>
</protein>
<keyword evidence="1" id="KW-1185">Reference proteome</keyword>
<evidence type="ECO:0000313" key="2">
    <source>
        <dbReference type="WBParaSite" id="nRc.2.0.1.t44995-RA"/>
    </source>
</evidence>
<dbReference type="Proteomes" id="UP000887565">
    <property type="component" value="Unplaced"/>
</dbReference>
<sequence length="77" mass="8911">MDDQLLFDVKKSNTSYIRGRHRALPRGKVTVGRFQQNFSYPLRLKEDFYAERFKLLGIRSVPSKGKTMIANGPHTKV</sequence>
<evidence type="ECO:0000313" key="1">
    <source>
        <dbReference type="Proteomes" id="UP000887565"/>
    </source>
</evidence>
<name>A0A915L5E4_ROMCU</name>
<reference evidence="2" key="1">
    <citation type="submission" date="2022-11" db="UniProtKB">
        <authorList>
            <consortium name="WormBaseParasite"/>
        </authorList>
    </citation>
    <scope>IDENTIFICATION</scope>
</reference>
<dbReference type="WBParaSite" id="nRc.2.0.1.t44995-RA">
    <property type="protein sequence ID" value="nRc.2.0.1.t44995-RA"/>
    <property type="gene ID" value="nRc.2.0.1.g44995"/>
</dbReference>
<organism evidence="1 2">
    <name type="scientific">Romanomermis culicivorax</name>
    <name type="common">Nematode worm</name>
    <dbReference type="NCBI Taxonomy" id="13658"/>
    <lineage>
        <taxon>Eukaryota</taxon>
        <taxon>Metazoa</taxon>
        <taxon>Ecdysozoa</taxon>
        <taxon>Nematoda</taxon>
        <taxon>Enoplea</taxon>
        <taxon>Dorylaimia</taxon>
        <taxon>Mermithida</taxon>
        <taxon>Mermithoidea</taxon>
        <taxon>Mermithidae</taxon>
        <taxon>Romanomermis</taxon>
    </lineage>
</organism>